<dbReference type="Pfam" id="PF14907">
    <property type="entry name" value="NTP_transf_5"/>
    <property type="match status" value="1"/>
</dbReference>
<dbReference type="InterPro" id="IPR039498">
    <property type="entry name" value="NTP_transf_5"/>
</dbReference>
<reference evidence="1 2" key="1">
    <citation type="submission" date="2024-09" db="EMBL/GenBank/DDBJ databases">
        <title>Laminarin stimulates single cell rates of sulfate reduction while oxygen inhibits transcriptomic activity in coastal marine sediment.</title>
        <authorList>
            <person name="Lindsay M."/>
            <person name="Orcutt B."/>
            <person name="Emerson D."/>
            <person name="Stepanauskas R."/>
            <person name="D'Angelo T."/>
        </authorList>
    </citation>
    <scope>NUCLEOTIDE SEQUENCE [LARGE SCALE GENOMIC DNA]</scope>
    <source>
        <strain evidence="1">SAG AM-311-K15</strain>
    </source>
</reference>
<sequence length="387" mass="45668">MRPISLELETLMLCCSPFCEVEQNRIFTSMSSPQFSAEIFLTKAKYLRLAPLAVAGIKRIKDTQTEQEWQEKWTQARYIFSTLEKTRSAFFIHNCKLKAETEEMVAQMDRENIWAIPLKGPHFAERIFGNIEVRVVGDIDILIELADVDRAISILKDNGYQTQIPAKMIHERVQSHHVKLHHPLKKILLELHWDLVQPDRFPRFSQKFWGDAHLWRGDRNDLSLPGLWLYILIHHHEHVYGEYKTLLDCAWVCQTFDEQINLTSLAQNYDLQGCWGVTQKQLLTYLGDYPVWPRPESRLNFYQTCMLKKLEEIPYDVKPVLYWRKLYARLLLPHLTEILRSALRAIFPRKEAISFLGSGARIKHVYYFFSRLFVKNEQDSTIDVPRF</sequence>
<protein>
    <submittedName>
        <fullName evidence="1">Nucleotidyltransferase family protein</fullName>
    </submittedName>
</protein>
<keyword evidence="2" id="KW-1185">Reference proteome</keyword>
<organism evidence="1 2">
    <name type="scientific">candidate division CSSED10-310 bacterium</name>
    <dbReference type="NCBI Taxonomy" id="2855610"/>
    <lineage>
        <taxon>Bacteria</taxon>
        <taxon>Bacteria division CSSED10-310</taxon>
    </lineage>
</organism>
<proteinExistence type="predicted"/>
<gene>
    <name evidence="1" type="ORF">ACFL27_05095</name>
</gene>
<comment type="caution">
    <text evidence="1">The sequence shown here is derived from an EMBL/GenBank/DDBJ whole genome shotgun (WGS) entry which is preliminary data.</text>
</comment>
<accession>A0ABV6YTR7</accession>
<name>A0ABV6YTR7_UNCC1</name>
<dbReference type="EMBL" id="JBHPBY010000046">
    <property type="protein sequence ID" value="MFC1849569.1"/>
    <property type="molecule type" value="Genomic_DNA"/>
</dbReference>
<evidence type="ECO:0000313" key="2">
    <source>
        <dbReference type="Proteomes" id="UP001594351"/>
    </source>
</evidence>
<dbReference type="Proteomes" id="UP001594351">
    <property type="component" value="Unassembled WGS sequence"/>
</dbReference>
<evidence type="ECO:0000313" key="1">
    <source>
        <dbReference type="EMBL" id="MFC1849569.1"/>
    </source>
</evidence>